<name>A0A6I1GEF8_9BIFI</name>
<accession>A0A6I1GEF8</accession>
<evidence type="ECO:0000313" key="3">
    <source>
        <dbReference type="Proteomes" id="UP000441772"/>
    </source>
</evidence>
<feature type="region of interest" description="Disordered" evidence="1">
    <location>
        <begin position="1"/>
        <end position="28"/>
    </location>
</feature>
<evidence type="ECO:0000256" key="1">
    <source>
        <dbReference type="SAM" id="MobiDB-lite"/>
    </source>
</evidence>
<reference evidence="2 3" key="1">
    <citation type="submission" date="2019-09" db="EMBL/GenBank/DDBJ databases">
        <title>Characterization of the phylogenetic diversity of two novel species belonging to the genus Bifidobacterium: Bifidobacterium cebidarum sp. nov. and Bifidobacterium leontopitheci sp. nov.</title>
        <authorList>
            <person name="Lugli G.A."/>
            <person name="Duranti S."/>
            <person name="Milani C."/>
            <person name="Turroni F."/>
            <person name="Ventura M."/>
        </authorList>
    </citation>
    <scope>NUCLEOTIDE SEQUENCE [LARGE SCALE GENOMIC DNA]</scope>
    <source>
        <strain evidence="2 3">LMG 31471</strain>
    </source>
</reference>
<organism evidence="2 3">
    <name type="scientific">Bifidobacterium leontopitheci</name>
    <dbReference type="NCBI Taxonomy" id="2650774"/>
    <lineage>
        <taxon>Bacteria</taxon>
        <taxon>Bacillati</taxon>
        <taxon>Actinomycetota</taxon>
        <taxon>Actinomycetes</taxon>
        <taxon>Bifidobacteriales</taxon>
        <taxon>Bifidobacteriaceae</taxon>
        <taxon>Bifidobacterium</taxon>
    </lineage>
</organism>
<gene>
    <name evidence="2" type="ORF">F7D09_1538</name>
</gene>
<protein>
    <submittedName>
        <fullName evidence="2">ATPase</fullName>
    </submittedName>
</protein>
<dbReference type="AlphaFoldDB" id="A0A6I1GEF8"/>
<feature type="compositionally biased region" description="Polar residues" evidence="1">
    <location>
        <begin position="17"/>
        <end position="27"/>
    </location>
</feature>
<dbReference type="EMBL" id="WBVT01000026">
    <property type="protein sequence ID" value="KAB7789925.1"/>
    <property type="molecule type" value="Genomic_DNA"/>
</dbReference>
<dbReference type="Proteomes" id="UP000441772">
    <property type="component" value="Unassembled WGS sequence"/>
</dbReference>
<sequence length="67" mass="7415">MQMEVDAVEVPVELKPSDNTQSRSLSAYRSKYAPEQAVRLSTKHFGIDNGIRSVPLHAAYCMGDTDC</sequence>
<proteinExistence type="predicted"/>
<evidence type="ECO:0000313" key="2">
    <source>
        <dbReference type="EMBL" id="KAB7789925.1"/>
    </source>
</evidence>
<keyword evidence="3" id="KW-1185">Reference proteome</keyword>
<comment type="caution">
    <text evidence="2">The sequence shown here is derived from an EMBL/GenBank/DDBJ whole genome shotgun (WGS) entry which is preliminary data.</text>
</comment>